<sequence>MTKFDLLICDWAGTTVDFGSFAPIEALDLAFKENGVEATDAEIREPMGMTKIDHIRTMFNMPRIEQVWQECHGRQATDDDVEKVYQTFNASILKTLDSDKFAQPKPGVLDTIAALEAAGMQIGSTTGYTSEMMAALTPHTTKLGYQPATYKTADDVDGYGRPYPYMIFAVMKELEVDDVRRVIKVGDTISDIKEGLNAGVYSTAVLEGSSEMGLRQEEYEALSKDAQDQLKADLKAKFEAAGADQVFDNFSELKDFLLG</sequence>
<comment type="cofactor">
    <cofactor evidence="2">
        <name>Mg(2+)</name>
        <dbReference type="ChEBI" id="CHEBI:18420"/>
    </cofactor>
    <text evidence="2">Binds 1 Mg(2+) ion per subunit.</text>
</comment>
<feature type="binding site" evidence="2">
    <location>
        <position position="187"/>
    </location>
    <ligand>
        <name>Mg(2+)</name>
        <dbReference type="ChEBI" id="CHEBI:18420"/>
    </ligand>
</feature>
<feature type="binding site" evidence="2">
    <location>
        <position position="12"/>
    </location>
    <ligand>
        <name>Mg(2+)</name>
        <dbReference type="ChEBI" id="CHEBI:18420"/>
    </ligand>
</feature>
<keyword evidence="1 2" id="KW-0704">Schiff base</keyword>
<name>A0A0X8FJG7_9LACT</name>
<dbReference type="GO" id="GO:0050194">
    <property type="term" value="F:phosphonoacetaldehyde hydrolase activity"/>
    <property type="evidence" value="ECO:0007669"/>
    <property type="project" value="UniProtKB-UniRule"/>
</dbReference>
<comment type="function">
    <text evidence="2">Involved in phosphonate degradation.</text>
</comment>
<proteinExistence type="inferred from homology"/>
<dbReference type="Proteomes" id="UP000062260">
    <property type="component" value="Chromosome"/>
</dbReference>
<dbReference type="EC" id="3.11.1.1" evidence="2"/>
<dbReference type="InterPro" id="IPR023198">
    <property type="entry name" value="PGP-like_dom2"/>
</dbReference>
<keyword evidence="4" id="KW-1185">Reference proteome</keyword>
<protein>
    <recommendedName>
        <fullName evidence="2">Phosphonoacetaldehyde hydrolase</fullName>
        <shortName evidence="2">Phosphonatase</shortName>
        <ecNumber evidence="2">3.11.1.1</ecNumber>
    </recommendedName>
    <alternativeName>
        <fullName evidence="2">Phosphonoacetaldehyde phosphonohydrolase</fullName>
    </alternativeName>
</protein>
<dbReference type="Gene3D" id="3.40.50.1000">
    <property type="entry name" value="HAD superfamily/HAD-like"/>
    <property type="match status" value="1"/>
</dbReference>
<evidence type="ECO:0000313" key="4">
    <source>
        <dbReference type="Proteomes" id="UP000062260"/>
    </source>
</evidence>
<evidence type="ECO:0000256" key="1">
    <source>
        <dbReference type="ARBA" id="ARBA00023270"/>
    </source>
</evidence>
<dbReference type="Gene3D" id="1.10.150.240">
    <property type="entry name" value="Putative phosphatase, domain 2"/>
    <property type="match status" value="1"/>
</dbReference>
<dbReference type="SUPFAM" id="SSF56784">
    <property type="entry name" value="HAD-like"/>
    <property type="match status" value="1"/>
</dbReference>
<feature type="active site" description="Schiff-base intermediate with substrate" evidence="2">
    <location>
        <position position="51"/>
    </location>
</feature>
<organism evidence="3 4">
    <name type="scientific">Aerococcus urinaehominis</name>
    <dbReference type="NCBI Taxonomy" id="128944"/>
    <lineage>
        <taxon>Bacteria</taxon>
        <taxon>Bacillati</taxon>
        <taxon>Bacillota</taxon>
        <taxon>Bacilli</taxon>
        <taxon>Lactobacillales</taxon>
        <taxon>Aerococcaceae</taxon>
        <taxon>Aerococcus</taxon>
    </lineage>
</organism>
<dbReference type="InterPro" id="IPR006323">
    <property type="entry name" value="Phosphonoacetald_hydro"/>
</dbReference>
<dbReference type="STRING" id="128944.AWM75_00060"/>
<accession>A0A0X8FJG7</accession>
<reference evidence="4" key="2">
    <citation type="submission" date="2016-01" db="EMBL/GenBank/DDBJ databases">
        <title>Six Aerococcus type strain genome sequencing and assembly using PacBio and Illumina Hiseq.</title>
        <authorList>
            <person name="Carkaci D."/>
            <person name="Dargis R."/>
            <person name="Nielsen X.C."/>
            <person name="Skovgaard O."/>
            <person name="Fuursted K."/>
            <person name="Christensen J.J."/>
        </authorList>
    </citation>
    <scope>NUCLEOTIDE SEQUENCE [LARGE SCALE GENOMIC DNA]</scope>
    <source>
        <strain evidence="4">CCUG42038B</strain>
    </source>
</reference>
<keyword evidence="2" id="KW-0479">Metal-binding</keyword>
<comment type="subunit">
    <text evidence="2">Homodimer.</text>
</comment>
<dbReference type="GO" id="GO:0019700">
    <property type="term" value="P:organic phosphonate catabolic process"/>
    <property type="evidence" value="ECO:0007669"/>
    <property type="project" value="InterPro"/>
</dbReference>
<dbReference type="InterPro" id="IPR050155">
    <property type="entry name" value="HAD-like_hydrolase_sf"/>
</dbReference>
<dbReference type="Pfam" id="PF00702">
    <property type="entry name" value="Hydrolase"/>
    <property type="match status" value="1"/>
</dbReference>
<dbReference type="RefSeq" id="WP_067977139.1">
    <property type="nucleotide sequence ID" value="NZ_CP014163.1"/>
</dbReference>
<dbReference type="SFLD" id="SFLDS00003">
    <property type="entry name" value="Haloacid_Dehalogenase"/>
    <property type="match status" value="1"/>
</dbReference>
<reference evidence="3 4" key="1">
    <citation type="journal article" date="2016" name="Genome Announc.">
        <title>Complete Genome Sequences of Aerococcus christensenii CCUG 28831T, Aerococcus sanguinicola CCUG 43001T, Aerococcus urinae CCUG 36881T, Aerococcus urinaeequi CCUG 28094T, Aerococcus urinaehominis CCUG 42038 BT, and Aerococcus viridans CCUG 4311T.</title>
        <authorList>
            <person name="Carkaci D."/>
            <person name="Dargis R."/>
            <person name="Nielsen X.C."/>
            <person name="Skovgaard O."/>
            <person name="Fuursted K."/>
            <person name="Christensen J.J."/>
        </authorList>
    </citation>
    <scope>NUCLEOTIDE SEQUENCE [LARGE SCALE GENOMIC DNA]</scope>
    <source>
        <strain evidence="3 4">CCUG42038B</strain>
    </source>
</reference>
<feature type="binding site" evidence="2">
    <location>
        <position position="10"/>
    </location>
    <ligand>
        <name>Mg(2+)</name>
        <dbReference type="ChEBI" id="CHEBI:18420"/>
    </ligand>
</feature>
<evidence type="ECO:0000256" key="2">
    <source>
        <dbReference type="HAMAP-Rule" id="MF_01375"/>
    </source>
</evidence>
<dbReference type="GO" id="GO:0000287">
    <property type="term" value="F:magnesium ion binding"/>
    <property type="evidence" value="ECO:0007669"/>
    <property type="project" value="UniProtKB-UniRule"/>
</dbReference>
<comment type="catalytic activity">
    <reaction evidence="2">
        <text>phosphonoacetaldehyde + H2O = acetaldehyde + phosphate + H(+)</text>
        <dbReference type="Rhea" id="RHEA:18905"/>
        <dbReference type="ChEBI" id="CHEBI:15343"/>
        <dbReference type="ChEBI" id="CHEBI:15377"/>
        <dbReference type="ChEBI" id="CHEBI:15378"/>
        <dbReference type="ChEBI" id="CHEBI:43474"/>
        <dbReference type="ChEBI" id="CHEBI:58383"/>
        <dbReference type="EC" id="3.11.1.1"/>
    </reaction>
</comment>
<dbReference type="OrthoDB" id="5504491at2"/>
<feature type="active site" description="Nucleophile" evidence="2">
    <location>
        <position position="10"/>
    </location>
</feature>
<keyword evidence="2" id="KW-0460">Magnesium</keyword>
<keyword evidence="2 3" id="KW-0378">Hydrolase</keyword>
<dbReference type="InterPro" id="IPR023214">
    <property type="entry name" value="HAD_sf"/>
</dbReference>
<dbReference type="PANTHER" id="PTHR43434:SF19">
    <property type="entry name" value="PHOSPHONOACETALDEHYDE HYDROLASE"/>
    <property type="match status" value="1"/>
</dbReference>
<dbReference type="GO" id="GO:0005829">
    <property type="term" value="C:cytosol"/>
    <property type="evidence" value="ECO:0007669"/>
    <property type="project" value="TreeGrafter"/>
</dbReference>
<dbReference type="GO" id="GO:0006281">
    <property type="term" value="P:DNA repair"/>
    <property type="evidence" value="ECO:0007669"/>
    <property type="project" value="TreeGrafter"/>
</dbReference>
<dbReference type="InterPro" id="IPR036412">
    <property type="entry name" value="HAD-like_sf"/>
</dbReference>
<dbReference type="KEGG" id="auh:AWM75_00060"/>
<dbReference type="AlphaFoldDB" id="A0A0X8FJG7"/>
<dbReference type="SFLD" id="SFLDG01129">
    <property type="entry name" value="C1.5:_HAD__Beta-PGM__Phosphata"/>
    <property type="match status" value="1"/>
</dbReference>
<comment type="similarity">
    <text evidence="2">Belongs to the HAD-like hydrolase superfamily. PhnX family.</text>
</comment>
<dbReference type="EMBL" id="CP014163">
    <property type="protein sequence ID" value="AMB98480.1"/>
    <property type="molecule type" value="Genomic_DNA"/>
</dbReference>
<dbReference type="GO" id="GO:0008967">
    <property type="term" value="F:phosphoglycolate phosphatase activity"/>
    <property type="evidence" value="ECO:0007669"/>
    <property type="project" value="TreeGrafter"/>
</dbReference>
<dbReference type="NCBIfam" id="TIGR01422">
    <property type="entry name" value="phosphonatase"/>
    <property type="match status" value="1"/>
</dbReference>
<evidence type="ECO:0000313" key="3">
    <source>
        <dbReference type="EMBL" id="AMB98480.1"/>
    </source>
</evidence>
<dbReference type="PANTHER" id="PTHR43434">
    <property type="entry name" value="PHOSPHOGLYCOLATE PHOSPHATASE"/>
    <property type="match status" value="1"/>
</dbReference>
<gene>
    <name evidence="2" type="primary">phnX</name>
    <name evidence="3" type="ORF">AWM75_00060</name>
</gene>
<dbReference type="HAMAP" id="MF_01375">
    <property type="entry name" value="PhnX"/>
    <property type="match status" value="1"/>
</dbReference>